<reference evidence="4" key="1">
    <citation type="submission" date="2016-11" db="EMBL/GenBank/DDBJ databases">
        <authorList>
            <person name="Varghese N."/>
            <person name="Submissions S."/>
        </authorList>
    </citation>
    <scope>NUCLEOTIDE SEQUENCE [LARGE SCALE GENOMIC DNA]</scope>
    <source>
        <strain evidence="4">CGMCC 1.8995</strain>
    </source>
</reference>
<feature type="chain" id="PRO_5012838742" evidence="1">
    <location>
        <begin position="20"/>
        <end position="444"/>
    </location>
</feature>
<protein>
    <submittedName>
        <fullName evidence="3">D-alanyl-D-alanine carboxypeptidase</fullName>
    </submittedName>
</protein>
<sequence length="444" mass="48461">MNKLLSSLLLFIVTTSACAFDKAKLDAYLATIEANDKAMLSLAITKDGKPVYQRAIGFADIASQKKASTDTLYRIGSITKVFTSVMIFQLIDEGKLSLTTPLAQFYPDVKNASDITIAMLLSHRSGIHNFTNVPDYVEYMTQPKTKQDMLSIIETMDSDFTPGSKASYSNSGYVLLGYILEDVTGDSYANQLKERITSKLGLQHTVFGEPIQVQLNHANSYSFQASSWTPATLTDMSIPHAAGAISATPTDVAVFLSHLFEGKLLSATSLVKMKEINQGYGHGLFQFPFFERKAYGHTGGIDGFSSQSAYFESDDVAVVLTANGLNYPLNDISIGVLSLYFGIPFEVPDLSSRAITLTEDLLTFYQGVFASNAMPLKITLKITDGQLTAQATGQPALPLTPFSSAEFRFEPAGIIISFEQTENGINYDKFLLKQGGGTYSFNKE</sequence>
<dbReference type="EMBL" id="FQWD01000007">
    <property type="protein sequence ID" value="SHH22855.1"/>
    <property type="molecule type" value="Genomic_DNA"/>
</dbReference>
<gene>
    <name evidence="3" type="ORF">SAMN05216361_4093</name>
</gene>
<dbReference type="GO" id="GO:0004180">
    <property type="term" value="F:carboxypeptidase activity"/>
    <property type="evidence" value="ECO:0007669"/>
    <property type="project" value="UniProtKB-KW"/>
</dbReference>
<evidence type="ECO:0000256" key="1">
    <source>
        <dbReference type="SAM" id="SignalP"/>
    </source>
</evidence>
<feature type="signal peptide" evidence="1">
    <location>
        <begin position="1"/>
        <end position="19"/>
    </location>
</feature>
<dbReference type="OrthoDB" id="9799367at2"/>
<dbReference type="PANTHER" id="PTHR46825:SF9">
    <property type="entry name" value="BETA-LACTAMASE-RELATED DOMAIN-CONTAINING PROTEIN"/>
    <property type="match status" value="1"/>
</dbReference>
<evidence type="ECO:0000259" key="2">
    <source>
        <dbReference type="Pfam" id="PF00144"/>
    </source>
</evidence>
<dbReference type="SUPFAM" id="SSF56601">
    <property type="entry name" value="beta-lactamase/transpeptidase-like"/>
    <property type="match status" value="1"/>
</dbReference>
<keyword evidence="3" id="KW-0378">Hydrolase</keyword>
<name>A0A1M5R946_9ALTE</name>
<dbReference type="InterPro" id="IPR001466">
    <property type="entry name" value="Beta-lactam-related"/>
</dbReference>
<accession>A0A1M5R946</accession>
<dbReference type="PROSITE" id="PS51257">
    <property type="entry name" value="PROKAR_LIPOPROTEIN"/>
    <property type="match status" value="1"/>
</dbReference>
<dbReference type="InterPro" id="IPR012338">
    <property type="entry name" value="Beta-lactam/transpept-like"/>
</dbReference>
<feature type="domain" description="Beta-lactamase-related" evidence="2">
    <location>
        <begin position="40"/>
        <end position="326"/>
    </location>
</feature>
<keyword evidence="3" id="KW-0645">Protease</keyword>
<keyword evidence="3" id="KW-0121">Carboxypeptidase</keyword>
<keyword evidence="1" id="KW-0732">Signal</keyword>
<dbReference type="Proteomes" id="UP000184520">
    <property type="component" value="Unassembled WGS sequence"/>
</dbReference>
<evidence type="ECO:0000313" key="3">
    <source>
        <dbReference type="EMBL" id="SHH22855.1"/>
    </source>
</evidence>
<dbReference type="AlphaFoldDB" id="A0A1M5R946"/>
<dbReference type="STRING" id="634436.SAMN05216361_4093"/>
<dbReference type="InterPro" id="IPR050491">
    <property type="entry name" value="AmpC-like"/>
</dbReference>
<dbReference type="PANTHER" id="PTHR46825">
    <property type="entry name" value="D-ALANYL-D-ALANINE-CARBOXYPEPTIDASE/ENDOPEPTIDASE AMPH"/>
    <property type="match status" value="1"/>
</dbReference>
<dbReference type="Gene3D" id="3.40.710.10">
    <property type="entry name" value="DD-peptidase/beta-lactamase superfamily"/>
    <property type="match status" value="1"/>
</dbReference>
<keyword evidence="4" id="KW-1185">Reference proteome</keyword>
<evidence type="ECO:0000313" key="4">
    <source>
        <dbReference type="Proteomes" id="UP000184520"/>
    </source>
</evidence>
<organism evidence="3 4">
    <name type="scientific">Marisediminitalea aggregata</name>
    <dbReference type="NCBI Taxonomy" id="634436"/>
    <lineage>
        <taxon>Bacteria</taxon>
        <taxon>Pseudomonadati</taxon>
        <taxon>Pseudomonadota</taxon>
        <taxon>Gammaproteobacteria</taxon>
        <taxon>Alteromonadales</taxon>
        <taxon>Alteromonadaceae</taxon>
        <taxon>Marisediminitalea</taxon>
    </lineage>
</organism>
<dbReference type="Pfam" id="PF00144">
    <property type="entry name" value="Beta-lactamase"/>
    <property type="match status" value="1"/>
</dbReference>
<proteinExistence type="predicted"/>
<dbReference type="RefSeq" id="WP_073325034.1">
    <property type="nucleotide sequence ID" value="NZ_FQWD01000007.1"/>
</dbReference>